<proteinExistence type="predicted"/>
<accession>A0AAV6KLF3</accession>
<sequence>MADGTISIAEGLGIKALDSNEVRRKQMNLVGSGSPLHIPISQTDKSNNSNPFEFETPRMGNSGDYKNGSMFQSSSPTKKPSPSSLKSSKTSDPQTNFGVHSPKYTKTSPARKLQQVFQNERRQIESEARMLEIVGHLEDELNNSTDPFVLDVVTAKLQSIQQSWKEAEERAARLSHFPPGISDHSPAINPKTFVNARGIQYLEGDPNMGYSEVDSKPRRPQNFPQQFPDKSRLNPNTTKTKPKNWASLLQSQSPSMDMKLDFYPDLFHGKQAQVEIDVELTDVGKWNRYLVGHFLDGKMAYPLVVSTARYQWKELFVAVKPDVAGYYLFEFRDEQAK</sequence>
<dbReference type="Proteomes" id="UP000823749">
    <property type="component" value="Chromosome 4"/>
</dbReference>
<feature type="compositionally biased region" description="Low complexity" evidence="1">
    <location>
        <begin position="73"/>
        <end position="93"/>
    </location>
</feature>
<protein>
    <submittedName>
        <fullName evidence="2">Uncharacterized protein</fullName>
    </submittedName>
</protein>
<feature type="region of interest" description="Disordered" evidence="1">
    <location>
        <begin position="30"/>
        <end position="113"/>
    </location>
</feature>
<feature type="region of interest" description="Disordered" evidence="1">
    <location>
        <begin position="205"/>
        <end position="242"/>
    </location>
</feature>
<reference evidence="2" key="1">
    <citation type="submission" date="2020-08" db="EMBL/GenBank/DDBJ databases">
        <title>Plant Genome Project.</title>
        <authorList>
            <person name="Zhang R.-G."/>
        </authorList>
    </citation>
    <scope>NUCLEOTIDE SEQUENCE</scope>
    <source>
        <strain evidence="2">WSP0</strain>
        <tissue evidence="2">Leaf</tissue>
    </source>
</reference>
<evidence type="ECO:0000313" key="2">
    <source>
        <dbReference type="EMBL" id="KAG5552987.1"/>
    </source>
</evidence>
<name>A0AAV6KLF3_9ERIC</name>
<organism evidence="2 3">
    <name type="scientific">Rhododendron griersonianum</name>
    <dbReference type="NCBI Taxonomy" id="479676"/>
    <lineage>
        <taxon>Eukaryota</taxon>
        <taxon>Viridiplantae</taxon>
        <taxon>Streptophyta</taxon>
        <taxon>Embryophyta</taxon>
        <taxon>Tracheophyta</taxon>
        <taxon>Spermatophyta</taxon>
        <taxon>Magnoliopsida</taxon>
        <taxon>eudicotyledons</taxon>
        <taxon>Gunneridae</taxon>
        <taxon>Pentapetalae</taxon>
        <taxon>asterids</taxon>
        <taxon>Ericales</taxon>
        <taxon>Ericaceae</taxon>
        <taxon>Ericoideae</taxon>
        <taxon>Rhodoreae</taxon>
        <taxon>Rhododendron</taxon>
    </lineage>
</organism>
<evidence type="ECO:0000256" key="1">
    <source>
        <dbReference type="SAM" id="MobiDB-lite"/>
    </source>
</evidence>
<feature type="compositionally biased region" description="Polar residues" evidence="1">
    <location>
        <begin position="40"/>
        <end position="51"/>
    </location>
</feature>
<evidence type="ECO:0000313" key="3">
    <source>
        <dbReference type="Proteomes" id="UP000823749"/>
    </source>
</evidence>
<keyword evidence="3" id="KW-1185">Reference proteome</keyword>
<dbReference type="AlphaFoldDB" id="A0AAV6KLF3"/>
<dbReference type="EMBL" id="JACTNZ010000004">
    <property type="protein sequence ID" value="KAG5552987.1"/>
    <property type="molecule type" value="Genomic_DNA"/>
</dbReference>
<comment type="caution">
    <text evidence="2">The sequence shown here is derived from an EMBL/GenBank/DDBJ whole genome shotgun (WGS) entry which is preliminary data.</text>
</comment>
<feature type="compositionally biased region" description="Polar residues" evidence="1">
    <location>
        <begin position="94"/>
        <end position="108"/>
    </location>
</feature>
<gene>
    <name evidence="2" type="ORF">RHGRI_010972</name>
</gene>